<comment type="similarity">
    <text evidence="1">Belongs to the glycosyltransferase GT106 family.</text>
</comment>
<evidence type="ECO:0000256" key="2">
    <source>
        <dbReference type="ARBA" id="ARBA00022676"/>
    </source>
</evidence>
<dbReference type="InterPro" id="IPR024709">
    <property type="entry name" value="FucosylTrfase_pln"/>
</dbReference>
<gene>
    <name evidence="10" type="ORF">CQW23_10184</name>
</gene>
<name>A0A2G2WYV9_CAPBA</name>
<keyword evidence="4" id="KW-0294">Fucose metabolism</keyword>
<keyword evidence="8" id="KW-1133">Transmembrane helix</keyword>
<keyword evidence="9" id="KW-0732">Signal</keyword>
<feature type="signal peptide" evidence="9">
    <location>
        <begin position="1"/>
        <end position="16"/>
    </location>
</feature>
<keyword evidence="2" id="KW-0328">Glycosyltransferase</keyword>
<feature type="region of interest" description="Disordered" evidence="7">
    <location>
        <begin position="53"/>
        <end position="72"/>
    </location>
</feature>
<comment type="caution">
    <text evidence="10">The sequence shown here is derived from an EMBL/GenBank/DDBJ whole genome shotgun (WGS) entry which is preliminary data.</text>
</comment>
<reference evidence="10 11" key="1">
    <citation type="journal article" date="2017" name="Genome Biol.">
        <title>New reference genome sequences of hot pepper reveal the massive evolution of plant disease-resistance genes by retroduplication.</title>
        <authorList>
            <person name="Kim S."/>
            <person name="Park J."/>
            <person name="Yeom S.I."/>
            <person name="Kim Y.M."/>
            <person name="Seo E."/>
            <person name="Kim K.T."/>
            <person name="Kim M.S."/>
            <person name="Lee J.M."/>
            <person name="Cheong K."/>
            <person name="Shin H.S."/>
            <person name="Kim S.B."/>
            <person name="Han K."/>
            <person name="Lee J."/>
            <person name="Park M."/>
            <person name="Lee H.A."/>
            <person name="Lee H.Y."/>
            <person name="Lee Y."/>
            <person name="Oh S."/>
            <person name="Lee J.H."/>
            <person name="Choi E."/>
            <person name="Choi E."/>
            <person name="Lee S.E."/>
            <person name="Jeon J."/>
            <person name="Kim H."/>
            <person name="Choi G."/>
            <person name="Song H."/>
            <person name="Lee J."/>
            <person name="Lee S.C."/>
            <person name="Kwon J.K."/>
            <person name="Lee H.Y."/>
            <person name="Koo N."/>
            <person name="Hong Y."/>
            <person name="Kim R.W."/>
            <person name="Kang W.H."/>
            <person name="Huh J.H."/>
            <person name="Kang B.C."/>
            <person name="Yang T.J."/>
            <person name="Lee Y.H."/>
            <person name="Bennetzen J.L."/>
            <person name="Choi D."/>
        </authorList>
    </citation>
    <scope>NUCLEOTIDE SEQUENCE [LARGE SCALE GENOMIC DNA]</scope>
    <source>
        <strain evidence="11">cv. PBC81</strain>
    </source>
</reference>
<keyword evidence="5" id="KW-0119">Carbohydrate metabolism</keyword>
<sequence length="600" mass="68509">MPPALLITAIIALLSSRVPLNTHHVYNLPNMFQIHFSLSPFFTMSPKNANGYATSNNNNIQSSPPTSPRNRKNCRRRLRRRGSFAMLHRRNVLLIVTVLYFTGLISCVGPLFSLLQYSGLATGAVYRSHEIFQKFWNDIEADNSSTIELSSVWIYKRKLKEQKTCSIGTTAITKDSPGANLYLIVDANGGLNQQRSSICNAVVIAALLNATLLIPHLEFHNVWRDSRQFGDIYDEDHFISTLKDYITVVKKLPAELMERYDSNISNIQNLRVQAWAPPRYYLEEVYPVLFKWRVVRISPFANRLSMHLPSHLQFLRCFSNYEALRFSLAISALAKKLVKRMIERSSNSVGKYISVHLRFEEDMVAFSCCIYDGGQAEKSEMDVVREKGWGKKFKQKYRVIAPGLNRKNGKCPMTPVEVGMMLRGMGFAKDTPIYLASGKIYQADRYLAPLRKMFPLLQTKETLATKDELAPFEGYSSRLAAVDYLVCLFSEVFVTTQGGNFPHFLIGHRRYLYNGHAKTIKPDKIKLVTLLQNTSTSWIDFKHQMGSMLAESDRKGIMVPRVKKSTRKGSIYSNPLPECRCLWESERATNRSNSYLMVDH</sequence>
<dbReference type="EMBL" id="MLFT02000004">
    <property type="protein sequence ID" value="PHT50437.1"/>
    <property type="molecule type" value="Genomic_DNA"/>
</dbReference>
<keyword evidence="11" id="KW-1185">Reference proteome</keyword>
<evidence type="ECO:0000256" key="5">
    <source>
        <dbReference type="ARBA" id="ARBA00023277"/>
    </source>
</evidence>
<keyword evidence="3" id="KW-0808">Transferase</keyword>
<evidence type="ECO:0000256" key="6">
    <source>
        <dbReference type="ARBA" id="ARBA00030350"/>
    </source>
</evidence>
<evidence type="ECO:0000256" key="7">
    <source>
        <dbReference type="SAM" id="MobiDB-lite"/>
    </source>
</evidence>
<dbReference type="PANTHER" id="PTHR31288">
    <property type="entry name" value="O-FUCOSYLTRANSFERASE FAMILY PROTEIN"/>
    <property type="match status" value="1"/>
</dbReference>
<dbReference type="AlphaFoldDB" id="A0A2G2WYV9"/>
<organism evidence="10 11">
    <name type="scientific">Capsicum baccatum</name>
    <name type="common">Peruvian pepper</name>
    <dbReference type="NCBI Taxonomy" id="33114"/>
    <lineage>
        <taxon>Eukaryota</taxon>
        <taxon>Viridiplantae</taxon>
        <taxon>Streptophyta</taxon>
        <taxon>Embryophyta</taxon>
        <taxon>Tracheophyta</taxon>
        <taxon>Spermatophyta</taxon>
        <taxon>Magnoliopsida</taxon>
        <taxon>eudicotyledons</taxon>
        <taxon>Gunneridae</taxon>
        <taxon>Pentapetalae</taxon>
        <taxon>asterids</taxon>
        <taxon>lamiids</taxon>
        <taxon>Solanales</taxon>
        <taxon>Solanaceae</taxon>
        <taxon>Solanoideae</taxon>
        <taxon>Capsiceae</taxon>
        <taxon>Capsicum</taxon>
    </lineage>
</organism>
<evidence type="ECO:0000256" key="8">
    <source>
        <dbReference type="SAM" id="Phobius"/>
    </source>
</evidence>
<feature type="chain" id="PRO_5013585684" description="O-fucosyltransferase family protein" evidence="9">
    <location>
        <begin position="17"/>
        <end position="600"/>
    </location>
</feature>
<dbReference type="STRING" id="33114.A0A2G2WYV9"/>
<dbReference type="CDD" id="cd11299">
    <property type="entry name" value="O-FucT_plant"/>
    <property type="match status" value="1"/>
</dbReference>
<dbReference type="Pfam" id="PF10250">
    <property type="entry name" value="O-FucT"/>
    <property type="match status" value="1"/>
</dbReference>
<proteinExistence type="inferred from homology"/>
<evidence type="ECO:0000256" key="4">
    <source>
        <dbReference type="ARBA" id="ARBA00023253"/>
    </source>
</evidence>
<keyword evidence="8" id="KW-0812">Transmembrane</keyword>
<dbReference type="PIRSF" id="PIRSF009360">
    <property type="entry name" value="UCP009360"/>
    <property type="match status" value="1"/>
</dbReference>
<evidence type="ECO:0000256" key="9">
    <source>
        <dbReference type="SAM" id="SignalP"/>
    </source>
</evidence>
<evidence type="ECO:0000256" key="3">
    <source>
        <dbReference type="ARBA" id="ARBA00022679"/>
    </source>
</evidence>
<dbReference type="InterPro" id="IPR019378">
    <property type="entry name" value="GDP-Fuc_O-FucTrfase"/>
</dbReference>
<evidence type="ECO:0000313" key="10">
    <source>
        <dbReference type="EMBL" id="PHT50437.1"/>
    </source>
</evidence>
<accession>A0A2G2WYV9</accession>
<dbReference type="PANTHER" id="PTHR31288:SF8">
    <property type="entry name" value="O-FUCOSYLTRANSFERASE 10-RELATED"/>
    <property type="match status" value="1"/>
</dbReference>
<dbReference type="Proteomes" id="UP000224567">
    <property type="component" value="Unassembled WGS sequence"/>
</dbReference>
<dbReference type="GO" id="GO:0006004">
    <property type="term" value="P:fucose metabolic process"/>
    <property type="evidence" value="ECO:0007669"/>
    <property type="project" value="UniProtKB-KW"/>
</dbReference>
<protein>
    <recommendedName>
        <fullName evidence="6">O-fucosyltransferase family protein</fullName>
    </recommendedName>
</protein>
<evidence type="ECO:0000256" key="1">
    <source>
        <dbReference type="ARBA" id="ARBA00007737"/>
    </source>
</evidence>
<evidence type="ECO:0000313" key="11">
    <source>
        <dbReference type="Proteomes" id="UP000224567"/>
    </source>
</evidence>
<keyword evidence="8" id="KW-0472">Membrane</keyword>
<dbReference type="GO" id="GO:0016757">
    <property type="term" value="F:glycosyltransferase activity"/>
    <property type="evidence" value="ECO:0007669"/>
    <property type="project" value="UniProtKB-KW"/>
</dbReference>
<feature type="transmembrane region" description="Helical" evidence="8">
    <location>
        <begin position="92"/>
        <end position="115"/>
    </location>
</feature>
<dbReference type="OrthoDB" id="1892656at2759"/>
<reference evidence="11" key="2">
    <citation type="journal article" date="2017" name="J. Anim. Genet.">
        <title>Multiple reference genome sequences of hot pepper reveal the massive evolution of plant disease resistance genes by retroduplication.</title>
        <authorList>
            <person name="Kim S."/>
            <person name="Park J."/>
            <person name="Yeom S.-I."/>
            <person name="Kim Y.-M."/>
            <person name="Seo E."/>
            <person name="Kim K.-T."/>
            <person name="Kim M.-S."/>
            <person name="Lee J.M."/>
            <person name="Cheong K."/>
            <person name="Shin H.-S."/>
            <person name="Kim S.-B."/>
            <person name="Han K."/>
            <person name="Lee J."/>
            <person name="Park M."/>
            <person name="Lee H.-A."/>
            <person name="Lee H.-Y."/>
            <person name="Lee Y."/>
            <person name="Oh S."/>
            <person name="Lee J.H."/>
            <person name="Choi E."/>
            <person name="Choi E."/>
            <person name="Lee S.E."/>
            <person name="Jeon J."/>
            <person name="Kim H."/>
            <person name="Choi G."/>
            <person name="Song H."/>
            <person name="Lee J."/>
            <person name="Lee S.-C."/>
            <person name="Kwon J.-K."/>
            <person name="Lee H.-Y."/>
            <person name="Koo N."/>
            <person name="Hong Y."/>
            <person name="Kim R.W."/>
            <person name="Kang W.-H."/>
            <person name="Huh J.H."/>
            <person name="Kang B.-C."/>
            <person name="Yang T.-J."/>
            <person name="Lee Y.-H."/>
            <person name="Bennetzen J.L."/>
            <person name="Choi D."/>
        </authorList>
    </citation>
    <scope>NUCLEOTIDE SEQUENCE [LARGE SCALE GENOMIC DNA]</scope>
    <source>
        <strain evidence="11">cv. PBC81</strain>
    </source>
</reference>